<gene>
    <name evidence="1" type="ORF">Tel_11585</name>
</gene>
<dbReference type="PANTHER" id="PTHR34874">
    <property type="entry name" value="PROTEIN YCHN"/>
    <property type="match status" value="1"/>
</dbReference>
<organism evidence="1 2">
    <name type="scientific">Candidatus Tenderia electrophaga</name>
    <dbReference type="NCBI Taxonomy" id="1748243"/>
    <lineage>
        <taxon>Bacteria</taxon>
        <taxon>Pseudomonadati</taxon>
        <taxon>Pseudomonadota</taxon>
        <taxon>Gammaproteobacteria</taxon>
        <taxon>Candidatus Tenderiales</taxon>
        <taxon>Candidatus Tenderiaceae</taxon>
        <taxon>Candidatus Tenderia</taxon>
    </lineage>
</organism>
<sequence>MKILIILNDAPYGSERSYNALRLAKSLTKRDPAELTLFLMADAVTCARQGQKPPSGYYNIELMLKAVLRHENSRALLCGTCMDARGLTDEELIDGAQRSDMEALSTATCDADKVLVF</sequence>
<dbReference type="STRING" id="1748243.Tel_11585"/>
<name>A0A0S2TEZ6_9GAMM</name>
<dbReference type="Proteomes" id="UP000055136">
    <property type="component" value="Chromosome"/>
</dbReference>
<dbReference type="InterPro" id="IPR027396">
    <property type="entry name" value="DsrEFH-like"/>
</dbReference>
<evidence type="ECO:0000313" key="1">
    <source>
        <dbReference type="EMBL" id="ALP53727.1"/>
    </source>
</evidence>
<dbReference type="EMBL" id="CP013099">
    <property type="protein sequence ID" value="ALP53727.1"/>
    <property type="molecule type" value="Genomic_DNA"/>
</dbReference>
<accession>A0A0S2TEZ6</accession>
<dbReference type="AlphaFoldDB" id="A0A0S2TEZ6"/>
<dbReference type="GO" id="GO:0005829">
    <property type="term" value="C:cytosol"/>
    <property type="evidence" value="ECO:0007669"/>
    <property type="project" value="TreeGrafter"/>
</dbReference>
<protein>
    <submittedName>
        <fullName evidence="1">Uncharacterized protein</fullName>
    </submittedName>
</protein>
<dbReference type="Gene3D" id="3.40.1260.10">
    <property type="entry name" value="DsrEFH-like"/>
    <property type="match status" value="1"/>
</dbReference>
<dbReference type="SUPFAM" id="SSF75169">
    <property type="entry name" value="DsrEFH-like"/>
    <property type="match status" value="1"/>
</dbReference>
<dbReference type="PANTHER" id="PTHR34874:SF1">
    <property type="entry name" value="PROTEIN YCHN"/>
    <property type="match status" value="1"/>
</dbReference>
<proteinExistence type="predicted"/>
<dbReference type="InterPro" id="IPR003787">
    <property type="entry name" value="Sulphur_relay_DsrE/F-like"/>
</dbReference>
<reference evidence="1" key="1">
    <citation type="submission" date="2015-10" db="EMBL/GenBank/DDBJ databases">
        <title>Description of Candidatus Tenderia electrophaga gen. nov, sp. nov., an Uncultivated Electroautotroph from a Biocathode Enrichment.</title>
        <authorList>
            <person name="Eddie B.J."/>
            <person name="Malanoski A.P."/>
            <person name="Wang Z."/>
            <person name="Hall R.J."/>
            <person name="Oh S.D."/>
            <person name="Heiner C."/>
            <person name="Lin B."/>
            <person name="Strycharz-Glaven S.M."/>
        </authorList>
    </citation>
    <scope>NUCLEOTIDE SEQUENCE [LARGE SCALE GENOMIC DNA]</scope>
    <source>
        <strain evidence="1">NRL1</strain>
    </source>
</reference>
<dbReference type="KEGG" id="tee:Tel_11585"/>
<keyword evidence="2" id="KW-1185">Reference proteome</keyword>
<evidence type="ECO:0000313" key="2">
    <source>
        <dbReference type="Proteomes" id="UP000055136"/>
    </source>
</evidence>
<dbReference type="Pfam" id="PF02635">
    <property type="entry name" value="DsrE"/>
    <property type="match status" value="1"/>
</dbReference>